<dbReference type="InterPro" id="IPR052929">
    <property type="entry name" value="RNase_H-like_EbsB-rel"/>
</dbReference>
<dbReference type="GO" id="GO:0003676">
    <property type="term" value="F:nucleic acid binding"/>
    <property type="evidence" value="ECO:0007669"/>
    <property type="project" value="InterPro"/>
</dbReference>
<reference evidence="2" key="1">
    <citation type="journal article" date="2023" name="Plant J.">
        <title>Genome sequences and population genomics provide insights into the demographic history, inbreeding, and mutation load of two 'living fossil' tree species of Dipteronia.</title>
        <authorList>
            <person name="Feng Y."/>
            <person name="Comes H.P."/>
            <person name="Chen J."/>
            <person name="Zhu S."/>
            <person name="Lu R."/>
            <person name="Zhang X."/>
            <person name="Li P."/>
            <person name="Qiu J."/>
            <person name="Olsen K.M."/>
            <person name="Qiu Y."/>
        </authorList>
    </citation>
    <scope>NUCLEOTIDE SEQUENCE</scope>
    <source>
        <strain evidence="2">NBL</strain>
    </source>
</reference>
<dbReference type="EMBL" id="JANJYJ010000009">
    <property type="protein sequence ID" value="KAK3188632.1"/>
    <property type="molecule type" value="Genomic_DNA"/>
</dbReference>
<dbReference type="PANTHER" id="PTHR47074">
    <property type="entry name" value="BNAC02G40300D PROTEIN"/>
    <property type="match status" value="1"/>
</dbReference>
<dbReference type="CDD" id="cd06222">
    <property type="entry name" value="RNase_H_like"/>
    <property type="match status" value="1"/>
</dbReference>
<dbReference type="InterPro" id="IPR012337">
    <property type="entry name" value="RNaseH-like_sf"/>
</dbReference>
<dbReference type="InterPro" id="IPR002156">
    <property type="entry name" value="RNaseH_domain"/>
</dbReference>
<name>A0AAD9ZRA1_9ROSI</name>
<dbReference type="InterPro" id="IPR036397">
    <property type="entry name" value="RNaseH_sf"/>
</dbReference>
<proteinExistence type="predicted"/>
<dbReference type="Proteomes" id="UP001281410">
    <property type="component" value="Unassembled WGS sequence"/>
</dbReference>
<evidence type="ECO:0000259" key="1">
    <source>
        <dbReference type="Pfam" id="PF13456"/>
    </source>
</evidence>
<dbReference type="Gene3D" id="3.30.420.10">
    <property type="entry name" value="Ribonuclease H-like superfamily/Ribonuclease H"/>
    <property type="match status" value="1"/>
</dbReference>
<dbReference type="Pfam" id="PF13456">
    <property type="entry name" value="RVT_3"/>
    <property type="match status" value="1"/>
</dbReference>
<evidence type="ECO:0000313" key="3">
    <source>
        <dbReference type="Proteomes" id="UP001281410"/>
    </source>
</evidence>
<dbReference type="InterPro" id="IPR044730">
    <property type="entry name" value="RNase_H-like_dom_plant"/>
</dbReference>
<dbReference type="AlphaFoldDB" id="A0AAD9ZRA1"/>
<dbReference type="GO" id="GO:0004523">
    <property type="term" value="F:RNA-DNA hybrid ribonuclease activity"/>
    <property type="evidence" value="ECO:0007669"/>
    <property type="project" value="InterPro"/>
</dbReference>
<dbReference type="PANTHER" id="PTHR47074:SF11">
    <property type="entry name" value="REVERSE TRANSCRIPTASE-LIKE PROTEIN"/>
    <property type="match status" value="1"/>
</dbReference>
<protein>
    <recommendedName>
        <fullName evidence="1">RNase H type-1 domain-containing protein</fullName>
    </recommendedName>
</protein>
<accession>A0AAD9ZRA1</accession>
<sequence>MAIKSISGLNLGFQMIHTHGFNPLLSKWQSAQVISISDDLPSADNGLVRWKRPRFGWVKCNVDGAVFSHLNRLGFGWVIRDVDGQMLAASNGLLAGPLDAGLAEALSFREALSWLKAHSFSKAIMETDALKVVQALKSQASDPNYFGLIIDECKVFLKDITDCNVCYVRMSANNAAHSLARASCSVSDVHVWGSVPPFFSL</sequence>
<organism evidence="2 3">
    <name type="scientific">Dipteronia sinensis</name>
    <dbReference type="NCBI Taxonomy" id="43782"/>
    <lineage>
        <taxon>Eukaryota</taxon>
        <taxon>Viridiplantae</taxon>
        <taxon>Streptophyta</taxon>
        <taxon>Embryophyta</taxon>
        <taxon>Tracheophyta</taxon>
        <taxon>Spermatophyta</taxon>
        <taxon>Magnoliopsida</taxon>
        <taxon>eudicotyledons</taxon>
        <taxon>Gunneridae</taxon>
        <taxon>Pentapetalae</taxon>
        <taxon>rosids</taxon>
        <taxon>malvids</taxon>
        <taxon>Sapindales</taxon>
        <taxon>Sapindaceae</taxon>
        <taxon>Hippocastanoideae</taxon>
        <taxon>Acereae</taxon>
        <taxon>Dipteronia</taxon>
    </lineage>
</organism>
<evidence type="ECO:0000313" key="2">
    <source>
        <dbReference type="EMBL" id="KAK3188632.1"/>
    </source>
</evidence>
<gene>
    <name evidence="2" type="ORF">Dsin_028193</name>
</gene>
<keyword evidence="3" id="KW-1185">Reference proteome</keyword>
<comment type="caution">
    <text evidence="2">The sequence shown here is derived from an EMBL/GenBank/DDBJ whole genome shotgun (WGS) entry which is preliminary data.</text>
</comment>
<feature type="domain" description="RNase H type-1" evidence="1">
    <location>
        <begin position="61"/>
        <end position="182"/>
    </location>
</feature>
<dbReference type="SUPFAM" id="SSF53098">
    <property type="entry name" value="Ribonuclease H-like"/>
    <property type="match status" value="1"/>
</dbReference>